<reference evidence="1" key="1">
    <citation type="submission" date="2022-12" db="EMBL/GenBank/DDBJ databases">
        <title>Draft genome assemblies for two species of Escallonia (Escalloniales).</title>
        <authorList>
            <person name="Chanderbali A."/>
            <person name="Dervinis C."/>
            <person name="Anghel I."/>
            <person name="Soltis D."/>
            <person name="Soltis P."/>
            <person name="Zapata F."/>
        </authorList>
    </citation>
    <scope>NUCLEOTIDE SEQUENCE</scope>
    <source>
        <strain evidence="1">UCBG64.0493</strain>
        <tissue evidence="1">Leaf</tissue>
    </source>
</reference>
<dbReference type="Proteomes" id="UP001188597">
    <property type="component" value="Unassembled WGS sequence"/>
</dbReference>
<name>A0AA89BH25_9ASTE</name>
<evidence type="ECO:0000313" key="2">
    <source>
        <dbReference type="Proteomes" id="UP001188597"/>
    </source>
</evidence>
<organism evidence="1 2">
    <name type="scientific">Escallonia herrerae</name>
    <dbReference type="NCBI Taxonomy" id="1293975"/>
    <lineage>
        <taxon>Eukaryota</taxon>
        <taxon>Viridiplantae</taxon>
        <taxon>Streptophyta</taxon>
        <taxon>Embryophyta</taxon>
        <taxon>Tracheophyta</taxon>
        <taxon>Spermatophyta</taxon>
        <taxon>Magnoliopsida</taxon>
        <taxon>eudicotyledons</taxon>
        <taxon>Gunneridae</taxon>
        <taxon>Pentapetalae</taxon>
        <taxon>asterids</taxon>
        <taxon>campanulids</taxon>
        <taxon>Escalloniales</taxon>
        <taxon>Escalloniaceae</taxon>
        <taxon>Escallonia</taxon>
    </lineage>
</organism>
<accession>A0AA89BH25</accession>
<dbReference type="EMBL" id="JAVXUP010000005">
    <property type="protein sequence ID" value="KAK3043559.1"/>
    <property type="molecule type" value="Genomic_DNA"/>
</dbReference>
<protein>
    <submittedName>
        <fullName evidence="1">Uncharacterized protein</fullName>
    </submittedName>
</protein>
<comment type="caution">
    <text evidence="1">The sequence shown here is derived from an EMBL/GenBank/DDBJ whole genome shotgun (WGS) entry which is preliminary data.</text>
</comment>
<sequence length="203" mass="21944">MKGVVKNVDLRIDGWTRKADFNIIDMDELGVVLGMDFMEKSSVTLNPYCGVMMMAEWIIPLVSKMGLTHVRGLQSYNWTRDLRYAIVRGGWGRGPTGTVSSPTIDMGSSAVGATVGLEVVAAVGLPPSNSALTTVKGLVVVVVVLGRENLGRRQEKSGGIGWVKLGAVFRVHRCMDNAPPPTGAWLSRNIASPLCFSFFSKMN</sequence>
<evidence type="ECO:0000313" key="1">
    <source>
        <dbReference type="EMBL" id="KAK3043559.1"/>
    </source>
</evidence>
<dbReference type="Gene3D" id="2.40.70.10">
    <property type="entry name" value="Acid Proteases"/>
    <property type="match status" value="1"/>
</dbReference>
<gene>
    <name evidence="1" type="ORF">RJ639_002138</name>
</gene>
<keyword evidence="2" id="KW-1185">Reference proteome</keyword>
<dbReference type="InterPro" id="IPR021109">
    <property type="entry name" value="Peptidase_aspartic_dom_sf"/>
</dbReference>
<dbReference type="AlphaFoldDB" id="A0AA89BH25"/>
<proteinExistence type="predicted"/>